<dbReference type="Proteomes" id="UP000241769">
    <property type="component" value="Unassembled WGS sequence"/>
</dbReference>
<accession>A0A2P6NMN0</accession>
<feature type="compositionally biased region" description="Basic and acidic residues" evidence="1">
    <location>
        <begin position="52"/>
        <end position="65"/>
    </location>
</feature>
<name>A0A2P6NMN0_9EUKA</name>
<proteinExistence type="predicted"/>
<evidence type="ECO:0000313" key="3">
    <source>
        <dbReference type="Proteomes" id="UP000241769"/>
    </source>
</evidence>
<dbReference type="InParanoid" id="A0A2P6NMN0"/>
<reference evidence="2 3" key="1">
    <citation type="journal article" date="2018" name="Genome Biol. Evol.">
        <title>Multiple Roots of Fruiting Body Formation in Amoebozoa.</title>
        <authorList>
            <person name="Hillmann F."/>
            <person name="Forbes G."/>
            <person name="Novohradska S."/>
            <person name="Ferling I."/>
            <person name="Riege K."/>
            <person name="Groth M."/>
            <person name="Westermann M."/>
            <person name="Marz M."/>
            <person name="Spaller T."/>
            <person name="Winckler T."/>
            <person name="Schaap P."/>
            <person name="Glockner G."/>
        </authorList>
    </citation>
    <scope>NUCLEOTIDE SEQUENCE [LARGE SCALE GENOMIC DNA]</scope>
    <source>
        <strain evidence="2 3">Jena</strain>
    </source>
</reference>
<evidence type="ECO:0000313" key="2">
    <source>
        <dbReference type="EMBL" id="PRP85223.1"/>
    </source>
</evidence>
<protein>
    <submittedName>
        <fullName evidence="2">Uncharacterized protein</fullName>
    </submittedName>
</protein>
<dbReference type="EMBL" id="MDYQ01000048">
    <property type="protein sequence ID" value="PRP85223.1"/>
    <property type="molecule type" value="Genomic_DNA"/>
</dbReference>
<gene>
    <name evidence="2" type="ORF">PROFUN_06993</name>
</gene>
<feature type="region of interest" description="Disordered" evidence="1">
    <location>
        <begin position="35"/>
        <end position="65"/>
    </location>
</feature>
<keyword evidence="3" id="KW-1185">Reference proteome</keyword>
<dbReference type="AlphaFoldDB" id="A0A2P6NMN0"/>
<organism evidence="2 3">
    <name type="scientific">Planoprotostelium fungivorum</name>
    <dbReference type="NCBI Taxonomy" id="1890364"/>
    <lineage>
        <taxon>Eukaryota</taxon>
        <taxon>Amoebozoa</taxon>
        <taxon>Evosea</taxon>
        <taxon>Variosea</taxon>
        <taxon>Cavosteliida</taxon>
        <taxon>Cavosteliaceae</taxon>
        <taxon>Planoprotostelium</taxon>
    </lineage>
</organism>
<sequence>MDNTKSNAEKKTMFCFHCREEKVLVEEALTDGHNFGAEKGWEDFDPTWNPPEYKRQQDFFEKNKQ</sequence>
<evidence type="ECO:0000256" key="1">
    <source>
        <dbReference type="SAM" id="MobiDB-lite"/>
    </source>
</evidence>
<comment type="caution">
    <text evidence="2">The sequence shown here is derived from an EMBL/GenBank/DDBJ whole genome shotgun (WGS) entry which is preliminary data.</text>
</comment>